<feature type="transmembrane region" description="Helical" evidence="5">
    <location>
        <begin position="21"/>
        <end position="42"/>
    </location>
</feature>
<dbReference type="GO" id="GO:0055085">
    <property type="term" value="P:transmembrane transport"/>
    <property type="evidence" value="ECO:0007669"/>
    <property type="project" value="InterPro"/>
</dbReference>
<comment type="subcellular location">
    <subcellularLocation>
        <location evidence="1">Membrane</location>
        <topology evidence="1">Single-pass membrane protein</topology>
    </subcellularLocation>
</comment>
<dbReference type="SUPFAM" id="SSF74653">
    <property type="entry name" value="TolA/TonB C-terminal domain"/>
    <property type="match status" value="1"/>
</dbReference>
<protein>
    <submittedName>
        <fullName evidence="7">TonB family protein</fullName>
    </submittedName>
</protein>
<dbReference type="InterPro" id="IPR037682">
    <property type="entry name" value="TonB_C"/>
</dbReference>
<evidence type="ECO:0000256" key="2">
    <source>
        <dbReference type="ARBA" id="ARBA00022692"/>
    </source>
</evidence>
<proteinExistence type="predicted"/>
<feature type="domain" description="TonB C-terminal" evidence="6">
    <location>
        <begin position="119"/>
        <end position="212"/>
    </location>
</feature>
<dbReference type="InterPro" id="IPR006260">
    <property type="entry name" value="TonB/TolA_C"/>
</dbReference>
<dbReference type="EMBL" id="JADJMS010000002">
    <property type="protein sequence ID" value="MBK7413821.1"/>
    <property type="molecule type" value="Genomic_DNA"/>
</dbReference>
<evidence type="ECO:0000256" key="3">
    <source>
        <dbReference type="ARBA" id="ARBA00022989"/>
    </source>
</evidence>
<reference evidence="7 8" key="1">
    <citation type="submission" date="2020-10" db="EMBL/GenBank/DDBJ databases">
        <title>Connecting structure to function with the recovery of over 1000 high-quality activated sludge metagenome-assembled genomes encoding full-length rRNA genes using long-read sequencing.</title>
        <authorList>
            <person name="Singleton C.M."/>
            <person name="Petriglieri F."/>
            <person name="Kristensen J.M."/>
            <person name="Kirkegaard R.H."/>
            <person name="Michaelsen T.Y."/>
            <person name="Andersen M.H."/>
            <person name="Karst S.M."/>
            <person name="Dueholm M.S."/>
            <person name="Nielsen P.H."/>
            <person name="Albertsen M."/>
        </authorList>
    </citation>
    <scope>NUCLEOTIDE SEQUENCE [LARGE SCALE GENOMIC DNA]</scope>
    <source>
        <strain evidence="7">EsbW_18-Q3-R4-48_BATAC.463</strain>
    </source>
</reference>
<keyword evidence="4 5" id="KW-0472">Membrane</keyword>
<evidence type="ECO:0000256" key="1">
    <source>
        <dbReference type="ARBA" id="ARBA00004167"/>
    </source>
</evidence>
<dbReference type="PROSITE" id="PS52015">
    <property type="entry name" value="TONB_CTD"/>
    <property type="match status" value="1"/>
</dbReference>
<dbReference type="Proteomes" id="UP000739411">
    <property type="component" value="Unassembled WGS sequence"/>
</dbReference>
<evidence type="ECO:0000259" key="6">
    <source>
        <dbReference type="PROSITE" id="PS52015"/>
    </source>
</evidence>
<gene>
    <name evidence="7" type="ORF">IPJ38_00440</name>
</gene>
<dbReference type="Pfam" id="PF03544">
    <property type="entry name" value="TonB_C"/>
    <property type="match status" value="1"/>
</dbReference>
<name>A0A935JTU9_9RHOO</name>
<evidence type="ECO:0000256" key="5">
    <source>
        <dbReference type="SAM" id="Phobius"/>
    </source>
</evidence>
<keyword evidence="2 5" id="KW-0812">Transmembrane</keyword>
<accession>A0A935JTU9</accession>
<dbReference type="NCBIfam" id="TIGR01352">
    <property type="entry name" value="tonB_Cterm"/>
    <property type="match status" value="1"/>
</dbReference>
<evidence type="ECO:0000313" key="7">
    <source>
        <dbReference type="EMBL" id="MBK7413821.1"/>
    </source>
</evidence>
<organism evidence="7 8">
    <name type="scientific">Candidatus Dechloromonas phosphorivorans</name>
    <dbReference type="NCBI Taxonomy" id="2899244"/>
    <lineage>
        <taxon>Bacteria</taxon>
        <taxon>Pseudomonadati</taxon>
        <taxon>Pseudomonadota</taxon>
        <taxon>Betaproteobacteria</taxon>
        <taxon>Rhodocyclales</taxon>
        <taxon>Azonexaceae</taxon>
        <taxon>Dechloromonas</taxon>
    </lineage>
</organism>
<keyword evidence="3 5" id="KW-1133">Transmembrane helix</keyword>
<dbReference type="AlphaFoldDB" id="A0A935JTU9"/>
<sequence>MFRATYGEYHPWFDISEHRKLVFAVVASISFHCLVLCLSGGISEQHDTFQSGLPALQIHFKSEIMDGASMVVNSQPETERQADALQVAADTLAAISEKPSSAPRPVLGVNDKSSENSGKNSSIPVFVLDINPEYPLHQFILGTRGSVTAKFEITGGGEIENIDVVESQPLGVFDNTVLEAIKSARFRDGTPKTKGWFVVTIVFDPAGTKVEAPKLQLP</sequence>
<evidence type="ECO:0000313" key="8">
    <source>
        <dbReference type="Proteomes" id="UP000739411"/>
    </source>
</evidence>
<evidence type="ECO:0000256" key="4">
    <source>
        <dbReference type="ARBA" id="ARBA00023136"/>
    </source>
</evidence>
<dbReference type="Gene3D" id="3.30.2420.10">
    <property type="entry name" value="TonB"/>
    <property type="match status" value="1"/>
</dbReference>
<comment type="caution">
    <text evidence="7">The sequence shown here is derived from an EMBL/GenBank/DDBJ whole genome shotgun (WGS) entry which is preliminary data.</text>
</comment>
<dbReference type="GO" id="GO:0016020">
    <property type="term" value="C:membrane"/>
    <property type="evidence" value="ECO:0007669"/>
    <property type="project" value="UniProtKB-SubCell"/>
</dbReference>